<evidence type="ECO:0000313" key="2">
    <source>
        <dbReference type="Proteomes" id="UP000499080"/>
    </source>
</evidence>
<dbReference type="AlphaFoldDB" id="A0A4Y2P3P6"/>
<accession>A0A4Y2P3P6</accession>
<gene>
    <name evidence="1" type="ORF">AVEN_148931_1</name>
</gene>
<name>A0A4Y2P3P6_ARAVE</name>
<reference evidence="1 2" key="1">
    <citation type="journal article" date="2019" name="Sci. Rep.">
        <title>Orb-weaving spider Araneus ventricosus genome elucidates the spidroin gene catalogue.</title>
        <authorList>
            <person name="Kono N."/>
            <person name="Nakamura H."/>
            <person name="Ohtoshi R."/>
            <person name="Moran D.A.P."/>
            <person name="Shinohara A."/>
            <person name="Yoshida Y."/>
            <person name="Fujiwara M."/>
            <person name="Mori M."/>
            <person name="Tomita M."/>
            <person name="Arakawa K."/>
        </authorList>
    </citation>
    <scope>NUCLEOTIDE SEQUENCE [LARGE SCALE GENOMIC DNA]</scope>
</reference>
<keyword evidence="2" id="KW-1185">Reference proteome</keyword>
<evidence type="ECO:0000313" key="1">
    <source>
        <dbReference type="EMBL" id="GBN45623.1"/>
    </source>
</evidence>
<protein>
    <submittedName>
        <fullName evidence="1">Uncharacterized protein</fullName>
    </submittedName>
</protein>
<comment type="caution">
    <text evidence="1">The sequence shown here is derived from an EMBL/GenBank/DDBJ whole genome shotgun (WGS) entry which is preliminary data.</text>
</comment>
<sequence length="173" mass="18944">MHDLTCNKRIFNGINCERGILRIRGCFCHWSHAASHQIQGSLCGYNVTKLYYSNVSSTQRKESDYASAASHQSKEVCGSYGKCIRITLGQSVHVPIALTRGHDLGNSIRDETCHISSIPLNSPINLKIAMPGQFGGNGPQTLGTTYTTSNSPKAISALMKADVARLPFLWVQF</sequence>
<dbReference type="Proteomes" id="UP000499080">
    <property type="component" value="Unassembled WGS sequence"/>
</dbReference>
<proteinExistence type="predicted"/>
<dbReference type="EMBL" id="BGPR01010331">
    <property type="protein sequence ID" value="GBN45623.1"/>
    <property type="molecule type" value="Genomic_DNA"/>
</dbReference>
<organism evidence="1 2">
    <name type="scientific">Araneus ventricosus</name>
    <name type="common">Orbweaver spider</name>
    <name type="synonym">Epeira ventricosa</name>
    <dbReference type="NCBI Taxonomy" id="182803"/>
    <lineage>
        <taxon>Eukaryota</taxon>
        <taxon>Metazoa</taxon>
        <taxon>Ecdysozoa</taxon>
        <taxon>Arthropoda</taxon>
        <taxon>Chelicerata</taxon>
        <taxon>Arachnida</taxon>
        <taxon>Araneae</taxon>
        <taxon>Araneomorphae</taxon>
        <taxon>Entelegynae</taxon>
        <taxon>Araneoidea</taxon>
        <taxon>Araneidae</taxon>
        <taxon>Araneus</taxon>
    </lineage>
</organism>